<protein>
    <submittedName>
        <fullName evidence="2">Uncharacterized protein</fullName>
    </submittedName>
</protein>
<feature type="compositionally biased region" description="Polar residues" evidence="1">
    <location>
        <begin position="184"/>
        <end position="201"/>
    </location>
</feature>
<organism evidence="2 3">
    <name type="scientific">Homarus americanus</name>
    <name type="common">American lobster</name>
    <dbReference type="NCBI Taxonomy" id="6706"/>
    <lineage>
        <taxon>Eukaryota</taxon>
        <taxon>Metazoa</taxon>
        <taxon>Ecdysozoa</taxon>
        <taxon>Arthropoda</taxon>
        <taxon>Crustacea</taxon>
        <taxon>Multicrustacea</taxon>
        <taxon>Malacostraca</taxon>
        <taxon>Eumalacostraca</taxon>
        <taxon>Eucarida</taxon>
        <taxon>Decapoda</taxon>
        <taxon>Pleocyemata</taxon>
        <taxon>Astacidea</taxon>
        <taxon>Nephropoidea</taxon>
        <taxon>Nephropidae</taxon>
        <taxon>Homarus</taxon>
    </lineage>
</organism>
<accession>A0A8J5N8E9</accession>
<name>A0A8J5N8E9_HOMAM</name>
<proteinExistence type="predicted"/>
<evidence type="ECO:0000256" key="1">
    <source>
        <dbReference type="SAM" id="MobiDB-lite"/>
    </source>
</evidence>
<dbReference type="AlphaFoldDB" id="A0A8J5N8E9"/>
<feature type="region of interest" description="Disordered" evidence="1">
    <location>
        <begin position="167"/>
        <end position="209"/>
    </location>
</feature>
<reference evidence="2" key="1">
    <citation type="journal article" date="2021" name="Sci. Adv.">
        <title>The American lobster genome reveals insights on longevity, neural, and immune adaptations.</title>
        <authorList>
            <person name="Polinski J.M."/>
            <person name="Zimin A.V."/>
            <person name="Clark K.F."/>
            <person name="Kohn A.B."/>
            <person name="Sadowski N."/>
            <person name="Timp W."/>
            <person name="Ptitsyn A."/>
            <person name="Khanna P."/>
            <person name="Romanova D.Y."/>
            <person name="Williams P."/>
            <person name="Greenwood S.J."/>
            <person name="Moroz L.L."/>
            <person name="Walt D.R."/>
            <person name="Bodnar A.G."/>
        </authorList>
    </citation>
    <scope>NUCLEOTIDE SEQUENCE</scope>
    <source>
        <strain evidence="2">GMGI-L3</strain>
    </source>
</reference>
<evidence type="ECO:0000313" key="3">
    <source>
        <dbReference type="Proteomes" id="UP000747542"/>
    </source>
</evidence>
<gene>
    <name evidence="2" type="ORF">Hamer_G015179</name>
</gene>
<dbReference type="EMBL" id="JAHLQT010006356">
    <property type="protein sequence ID" value="KAG7174972.1"/>
    <property type="molecule type" value="Genomic_DNA"/>
</dbReference>
<evidence type="ECO:0000313" key="2">
    <source>
        <dbReference type="EMBL" id="KAG7174972.1"/>
    </source>
</evidence>
<comment type="caution">
    <text evidence="2">The sequence shown here is derived from an EMBL/GenBank/DDBJ whole genome shotgun (WGS) entry which is preliminary data.</text>
</comment>
<keyword evidence="3" id="KW-1185">Reference proteome</keyword>
<dbReference type="Proteomes" id="UP000747542">
    <property type="component" value="Unassembled WGS sequence"/>
</dbReference>
<sequence length="209" mass="23573">MEWMGYDYDDYEDYDYQSVYYYAPSASAQAGYGLPLVGYESPSAGGQQSSYSSYAPVQVVHRPQYFQHPARDDRRSLDDTNLLQDQFDPSELPLLNTLVENNFLSLTSRQCQEKLFCELSLLGEHEDASFLQKTFYYLATLTPDFVARKAGLARLFRTSRAGSCSMLRCSATPDQRPPPLASHQPPTDTNRISEAVTSPETETTETAKE</sequence>